<reference evidence="1" key="1">
    <citation type="journal article" date="2021" name="PeerJ">
        <title>Extensive microbial diversity within the chicken gut microbiome revealed by metagenomics and culture.</title>
        <authorList>
            <person name="Gilroy R."/>
            <person name="Ravi A."/>
            <person name="Getino M."/>
            <person name="Pursley I."/>
            <person name="Horton D.L."/>
            <person name="Alikhan N.F."/>
            <person name="Baker D."/>
            <person name="Gharbi K."/>
            <person name="Hall N."/>
            <person name="Watson M."/>
            <person name="Adriaenssens E.M."/>
            <person name="Foster-Nyarko E."/>
            <person name="Jarju S."/>
            <person name="Secka A."/>
            <person name="Antonio M."/>
            <person name="Oren A."/>
            <person name="Chaudhuri R.R."/>
            <person name="La Ragione R."/>
            <person name="Hildebrand F."/>
            <person name="Pallen M.J."/>
        </authorList>
    </citation>
    <scope>NUCLEOTIDE SEQUENCE</scope>
    <source>
        <strain evidence="1">ChiBcec18-1249</strain>
    </source>
</reference>
<comment type="caution">
    <text evidence="1">The sequence shown here is derived from an EMBL/GenBank/DDBJ whole genome shotgun (WGS) entry which is preliminary data.</text>
</comment>
<proteinExistence type="predicted"/>
<protein>
    <submittedName>
        <fullName evidence="1">Uncharacterized protein</fullName>
    </submittedName>
</protein>
<accession>A0A9D2RSQ5</accession>
<gene>
    <name evidence="1" type="ORF">H9787_06335</name>
</gene>
<evidence type="ECO:0000313" key="1">
    <source>
        <dbReference type="EMBL" id="HJB13312.1"/>
    </source>
</evidence>
<sequence>ANILSIARMFFIFDHLEAIKGYCTEHGNDYSTAYISKSLQKNSIAVSFLSQGYKLLSIHEDDEFCVTDIQDLTDTSSMSKTEKMKRWIHVSQYQMIIWKLTQKEKITINYFSPDLINEFSCGITGDICREVFEGTKNPSDIAAQMEIDIKI</sequence>
<evidence type="ECO:0000313" key="2">
    <source>
        <dbReference type="Proteomes" id="UP000823824"/>
    </source>
</evidence>
<dbReference type="EMBL" id="DWZJ01000052">
    <property type="protein sequence ID" value="HJB13312.1"/>
    <property type="molecule type" value="Genomic_DNA"/>
</dbReference>
<organism evidence="1 2">
    <name type="scientific">Candidatus Oscillibacter excrementigallinarum</name>
    <dbReference type="NCBI Taxonomy" id="2838716"/>
    <lineage>
        <taxon>Bacteria</taxon>
        <taxon>Bacillati</taxon>
        <taxon>Bacillota</taxon>
        <taxon>Clostridia</taxon>
        <taxon>Eubacteriales</taxon>
        <taxon>Oscillospiraceae</taxon>
        <taxon>Oscillibacter</taxon>
    </lineage>
</organism>
<dbReference type="Proteomes" id="UP000823824">
    <property type="component" value="Unassembled WGS sequence"/>
</dbReference>
<name>A0A9D2RSQ5_9FIRM</name>
<reference evidence="1" key="2">
    <citation type="submission" date="2021-04" db="EMBL/GenBank/DDBJ databases">
        <authorList>
            <person name="Gilroy R."/>
        </authorList>
    </citation>
    <scope>NUCLEOTIDE SEQUENCE</scope>
    <source>
        <strain evidence="1">ChiBcec18-1249</strain>
    </source>
</reference>
<feature type="non-terminal residue" evidence="1">
    <location>
        <position position="1"/>
    </location>
</feature>
<dbReference type="AlphaFoldDB" id="A0A9D2RSQ5"/>